<name>A0AAV4GPV9_9GAST</name>
<reference evidence="1 2" key="1">
    <citation type="journal article" date="2021" name="Elife">
        <title>Chloroplast acquisition without the gene transfer in kleptoplastic sea slugs, Plakobranchus ocellatus.</title>
        <authorList>
            <person name="Maeda T."/>
            <person name="Takahashi S."/>
            <person name="Yoshida T."/>
            <person name="Shimamura S."/>
            <person name="Takaki Y."/>
            <person name="Nagai Y."/>
            <person name="Toyoda A."/>
            <person name="Suzuki Y."/>
            <person name="Arimoto A."/>
            <person name="Ishii H."/>
            <person name="Satoh N."/>
            <person name="Nishiyama T."/>
            <person name="Hasebe M."/>
            <person name="Maruyama T."/>
            <person name="Minagawa J."/>
            <person name="Obokata J."/>
            <person name="Shigenobu S."/>
        </authorList>
    </citation>
    <scope>NUCLEOTIDE SEQUENCE [LARGE SCALE GENOMIC DNA]</scope>
</reference>
<proteinExistence type="predicted"/>
<organism evidence="1 2">
    <name type="scientific">Elysia marginata</name>
    <dbReference type="NCBI Taxonomy" id="1093978"/>
    <lineage>
        <taxon>Eukaryota</taxon>
        <taxon>Metazoa</taxon>
        <taxon>Spiralia</taxon>
        <taxon>Lophotrochozoa</taxon>
        <taxon>Mollusca</taxon>
        <taxon>Gastropoda</taxon>
        <taxon>Heterobranchia</taxon>
        <taxon>Euthyneura</taxon>
        <taxon>Panpulmonata</taxon>
        <taxon>Sacoglossa</taxon>
        <taxon>Placobranchoidea</taxon>
        <taxon>Plakobranchidae</taxon>
        <taxon>Elysia</taxon>
    </lineage>
</organism>
<evidence type="ECO:0000313" key="2">
    <source>
        <dbReference type="Proteomes" id="UP000762676"/>
    </source>
</evidence>
<keyword evidence="2" id="KW-1185">Reference proteome</keyword>
<gene>
    <name evidence="1" type="ORF">ElyMa_006073000</name>
</gene>
<evidence type="ECO:0000313" key="1">
    <source>
        <dbReference type="EMBL" id="GFR87294.1"/>
    </source>
</evidence>
<dbReference type="EMBL" id="BMAT01012169">
    <property type="protein sequence ID" value="GFR87294.1"/>
    <property type="molecule type" value="Genomic_DNA"/>
</dbReference>
<dbReference type="Proteomes" id="UP000762676">
    <property type="component" value="Unassembled WGS sequence"/>
</dbReference>
<accession>A0AAV4GPV9</accession>
<sequence>MDVESGTDIYYEKNLEQSEPNVAHTQVKIDKMFSGFKLGLSDLCLAFLCRLPASASECQLPLSSPQGPRRHGQAGLAPGVRVFWVKPGSIRTDPLILVGFLLSSHGFRAVIAQ</sequence>
<protein>
    <submittedName>
        <fullName evidence="1">Uncharacterized protein</fullName>
    </submittedName>
</protein>
<comment type="caution">
    <text evidence="1">The sequence shown here is derived from an EMBL/GenBank/DDBJ whole genome shotgun (WGS) entry which is preliminary data.</text>
</comment>
<dbReference type="AlphaFoldDB" id="A0AAV4GPV9"/>